<dbReference type="Gene3D" id="3.30.9.10">
    <property type="entry name" value="D-Amino Acid Oxidase, subunit A, domain 2"/>
    <property type="match status" value="1"/>
</dbReference>
<feature type="domain" description="FAD dependent oxidoreductase" evidence="2">
    <location>
        <begin position="20"/>
        <end position="349"/>
    </location>
</feature>
<keyword evidence="1" id="KW-0560">Oxidoreductase</keyword>
<evidence type="ECO:0000313" key="3">
    <source>
        <dbReference type="EMBL" id="MRW98236.1"/>
    </source>
</evidence>
<dbReference type="OrthoDB" id="168391at2157"/>
<dbReference type="GO" id="GO:0005737">
    <property type="term" value="C:cytoplasm"/>
    <property type="evidence" value="ECO:0007669"/>
    <property type="project" value="TreeGrafter"/>
</dbReference>
<dbReference type="Pfam" id="PF01266">
    <property type="entry name" value="DAO"/>
    <property type="match status" value="1"/>
</dbReference>
<reference evidence="3 4" key="1">
    <citation type="submission" date="2019-11" db="EMBL/GenBank/DDBJ databases">
        <title>Whole genome sequence of Haloferax sp. MBLA0078.</title>
        <authorList>
            <person name="Seo M.-J."/>
            <person name="Cho E.-S."/>
        </authorList>
    </citation>
    <scope>NUCLEOTIDE SEQUENCE [LARGE SCALE GENOMIC DNA]</scope>
    <source>
        <strain evidence="3 4">MBLA0078</strain>
    </source>
</reference>
<dbReference type="Gene3D" id="3.50.50.60">
    <property type="entry name" value="FAD/NAD(P)-binding domain"/>
    <property type="match status" value="1"/>
</dbReference>
<comment type="caution">
    <text evidence="3">The sequence shown here is derived from an EMBL/GenBank/DDBJ whole genome shotgun (WGS) entry which is preliminary data.</text>
</comment>
<organism evidence="3 4">
    <name type="scientific">Haloferax marinum</name>
    <dbReference type="NCBI Taxonomy" id="2666143"/>
    <lineage>
        <taxon>Archaea</taxon>
        <taxon>Methanobacteriati</taxon>
        <taxon>Methanobacteriota</taxon>
        <taxon>Stenosarchaea group</taxon>
        <taxon>Halobacteria</taxon>
        <taxon>Halobacteriales</taxon>
        <taxon>Haloferacaceae</taxon>
        <taxon>Haloferax</taxon>
    </lineage>
</organism>
<dbReference type="AlphaFoldDB" id="A0A6A8GEM4"/>
<dbReference type="InterPro" id="IPR036188">
    <property type="entry name" value="FAD/NAD-bd_sf"/>
</dbReference>
<evidence type="ECO:0000259" key="2">
    <source>
        <dbReference type="Pfam" id="PF01266"/>
    </source>
</evidence>
<dbReference type="InterPro" id="IPR006076">
    <property type="entry name" value="FAD-dep_OxRdtase"/>
</dbReference>
<gene>
    <name evidence="3" type="ORF">GJR99_16845</name>
</gene>
<dbReference type="PANTHER" id="PTHR13847:SF287">
    <property type="entry name" value="FAD-DEPENDENT OXIDOREDUCTASE DOMAIN-CONTAINING PROTEIN 1"/>
    <property type="match status" value="1"/>
</dbReference>
<dbReference type="SUPFAM" id="SSF51905">
    <property type="entry name" value="FAD/NAD(P)-binding domain"/>
    <property type="match status" value="1"/>
</dbReference>
<evidence type="ECO:0000313" key="4">
    <source>
        <dbReference type="Proteomes" id="UP000443423"/>
    </source>
</evidence>
<proteinExistence type="predicted"/>
<dbReference type="GO" id="GO:0016491">
    <property type="term" value="F:oxidoreductase activity"/>
    <property type="evidence" value="ECO:0007669"/>
    <property type="project" value="UniProtKB-KW"/>
</dbReference>
<dbReference type="Proteomes" id="UP000443423">
    <property type="component" value="Unassembled WGS sequence"/>
</dbReference>
<dbReference type="RefSeq" id="WP_151114229.1">
    <property type="nucleotide sequence ID" value="NZ_WKJQ01000003.1"/>
</dbReference>
<evidence type="ECO:0000256" key="1">
    <source>
        <dbReference type="ARBA" id="ARBA00023002"/>
    </source>
</evidence>
<sequence>MHEAHDTAQSDASLPDGPVDVVVVGAGVVGCAIADALAPDHDVVVLDKSGVAEGATGRAAGVITPTLFYGDLPEVARHANEFFRAFDGTHGFEFTERRRYDYVVHDEVDTARDRAADLADHGFPVTYLDTDVVESEAPRLNLDDFAGAVRYDDAGWVDPYTLATALKRRATDRGASFYLDQQVDAVSSNTAELADGEIRAHTVVVAAGFSTPDLLGRPLPIQPYRTQCVVLEPTEVLDDQFPIGRVGSKHLYFRPEHNGDLLVGGSHDIVSDPAGVSTQADESFVKEVALTIPELVRGFGDAGLVNGWAGVDSATPDARPILDQVDDVFVAAGFNGLGILAAPIAAEAIRSQVTAETAAFDVSPFSFDRFSDSTSGFELRTTSDVGR</sequence>
<dbReference type="PANTHER" id="PTHR13847">
    <property type="entry name" value="SARCOSINE DEHYDROGENASE-RELATED"/>
    <property type="match status" value="1"/>
</dbReference>
<keyword evidence="4" id="KW-1185">Reference proteome</keyword>
<protein>
    <submittedName>
        <fullName evidence="3">FAD-dependent oxidoreductase</fullName>
    </submittedName>
</protein>
<accession>A0A6A8GEM4</accession>
<name>A0A6A8GEM4_9EURY</name>
<dbReference type="EMBL" id="WKJQ01000003">
    <property type="protein sequence ID" value="MRW98236.1"/>
    <property type="molecule type" value="Genomic_DNA"/>
</dbReference>